<gene>
    <name evidence="1" type="ORF">BD311DRAFT_739473</name>
</gene>
<name>A0A4Q9MKM6_9APHY</name>
<accession>A0A4Q9MKM6</accession>
<sequence>MARGQKSLGLGLRLPVSIGGDVWHAFPTGPLSFDVDTRPVRERVGSQRVVVEPVFSAAEPITFNGGQSHIERDEKAAVASQSDAVRELGFNMFPDATANTNLRVDTSDPTYAALLRQWCFVQSSLPAPKAASSPSVPQTKPALRSPAVIRTAPASTEIEMAKKAEEGVGTTLVVL</sequence>
<dbReference type="AlphaFoldDB" id="A0A4Q9MKM6"/>
<protein>
    <submittedName>
        <fullName evidence="1">Uncharacterized protein</fullName>
    </submittedName>
</protein>
<proteinExistence type="predicted"/>
<reference evidence="1" key="1">
    <citation type="submission" date="2019-01" db="EMBL/GenBank/DDBJ databases">
        <title>Draft genome sequences of three monokaryotic isolates of the white-rot basidiomycete fungus Dichomitus squalens.</title>
        <authorList>
            <consortium name="DOE Joint Genome Institute"/>
            <person name="Lopez S.C."/>
            <person name="Andreopoulos B."/>
            <person name="Pangilinan J."/>
            <person name="Lipzen A."/>
            <person name="Riley R."/>
            <person name="Ahrendt S."/>
            <person name="Ng V."/>
            <person name="Barry K."/>
            <person name="Daum C."/>
            <person name="Grigoriev I.V."/>
            <person name="Hilden K.S."/>
            <person name="Makela M.R."/>
            <person name="de Vries R.P."/>
        </authorList>
    </citation>
    <scope>NUCLEOTIDE SEQUENCE [LARGE SCALE GENOMIC DNA]</scope>
    <source>
        <strain evidence="1">OM18370.1</strain>
    </source>
</reference>
<dbReference type="Proteomes" id="UP000292957">
    <property type="component" value="Unassembled WGS sequence"/>
</dbReference>
<dbReference type="EMBL" id="ML143424">
    <property type="protein sequence ID" value="TBU28134.1"/>
    <property type="molecule type" value="Genomic_DNA"/>
</dbReference>
<evidence type="ECO:0000313" key="1">
    <source>
        <dbReference type="EMBL" id="TBU28134.1"/>
    </source>
</evidence>
<organism evidence="1">
    <name type="scientific">Dichomitus squalens</name>
    <dbReference type="NCBI Taxonomy" id="114155"/>
    <lineage>
        <taxon>Eukaryota</taxon>
        <taxon>Fungi</taxon>
        <taxon>Dikarya</taxon>
        <taxon>Basidiomycota</taxon>
        <taxon>Agaricomycotina</taxon>
        <taxon>Agaricomycetes</taxon>
        <taxon>Polyporales</taxon>
        <taxon>Polyporaceae</taxon>
        <taxon>Dichomitus</taxon>
    </lineage>
</organism>